<dbReference type="GO" id="GO:0003677">
    <property type="term" value="F:DNA binding"/>
    <property type="evidence" value="ECO:0007669"/>
    <property type="project" value="InterPro"/>
</dbReference>
<dbReference type="PANTHER" id="PTHR31499">
    <property type="entry name" value="MYB FAMILY TRANSCRIPTION FACTOR PHL11"/>
    <property type="match status" value="1"/>
</dbReference>
<keyword evidence="4" id="KW-0539">Nucleus</keyword>
<keyword evidence="2" id="KW-0805">Transcription regulation</keyword>
<dbReference type="InterPro" id="IPR009057">
    <property type="entry name" value="Homeodomain-like_sf"/>
</dbReference>
<evidence type="ECO:0000259" key="6">
    <source>
        <dbReference type="PROSITE" id="PS51294"/>
    </source>
</evidence>
<dbReference type="NCBIfam" id="TIGR01557">
    <property type="entry name" value="myb_SHAQKYF"/>
    <property type="match status" value="1"/>
</dbReference>
<dbReference type="GO" id="GO:0005634">
    <property type="term" value="C:nucleus"/>
    <property type="evidence" value="ECO:0007669"/>
    <property type="project" value="UniProtKB-SubCell"/>
</dbReference>
<feature type="region of interest" description="Disordered" evidence="5">
    <location>
        <begin position="281"/>
        <end position="316"/>
    </location>
</feature>
<comment type="caution">
    <text evidence="7">The sequence shown here is derived from an EMBL/GenBank/DDBJ whole genome shotgun (WGS) entry which is preliminary data.</text>
</comment>
<gene>
    <name evidence="7" type="ORF">Cgig2_031872</name>
</gene>
<dbReference type="Proteomes" id="UP001153076">
    <property type="component" value="Unassembled WGS sequence"/>
</dbReference>
<sequence>MNNQKIDFQGQIQPSNGVIGNGVVELVRQDSQFVNVRPWYSGICLGFGAGGNSQPQNSVLVNLSSPIINCLDAPVPGLYTAERCVDLPYDHQTSSPTFSPKSYDSEYQLNPCSADVFSVSVSEQDGSDFPSESLLQSAAKAFLYGDQNQFYASEKSYSRLLADLACSGGKQDFREPRPVGIIPLNSGNSSSSGTAVSSKTRIRWTPELHEKFVECVNCLGGANKATPKAILKLMDSDGLTIFHVKSHLQIQRNLQMRIEEQGRQLKIMLDQQQKTRQALYGNKNSGQHTCPDGPSLSLDDVQVSSEEESGNDFHPR</sequence>
<feature type="domain" description="HTH myb-type" evidence="6">
    <location>
        <begin position="198"/>
        <end position="256"/>
    </location>
</feature>
<accession>A0A9Q1KRD5</accession>
<evidence type="ECO:0000256" key="2">
    <source>
        <dbReference type="ARBA" id="ARBA00023015"/>
    </source>
</evidence>
<organism evidence="7 8">
    <name type="scientific">Carnegiea gigantea</name>
    <dbReference type="NCBI Taxonomy" id="171969"/>
    <lineage>
        <taxon>Eukaryota</taxon>
        <taxon>Viridiplantae</taxon>
        <taxon>Streptophyta</taxon>
        <taxon>Embryophyta</taxon>
        <taxon>Tracheophyta</taxon>
        <taxon>Spermatophyta</taxon>
        <taxon>Magnoliopsida</taxon>
        <taxon>eudicotyledons</taxon>
        <taxon>Gunneridae</taxon>
        <taxon>Pentapetalae</taxon>
        <taxon>Caryophyllales</taxon>
        <taxon>Cactineae</taxon>
        <taxon>Cactaceae</taxon>
        <taxon>Cactoideae</taxon>
        <taxon>Echinocereeae</taxon>
        <taxon>Carnegiea</taxon>
    </lineage>
</organism>
<evidence type="ECO:0000313" key="7">
    <source>
        <dbReference type="EMBL" id="KAJ8448148.1"/>
    </source>
</evidence>
<dbReference type="InterPro" id="IPR017930">
    <property type="entry name" value="Myb_dom"/>
</dbReference>
<evidence type="ECO:0000256" key="4">
    <source>
        <dbReference type="ARBA" id="ARBA00023242"/>
    </source>
</evidence>
<keyword evidence="8" id="KW-1185">Reference proteome</keyword>
<dbReference type="PROSITE" id="PS51294">
    <property type="entry name" value="HTH_MYB"/>
    <property type="match status" value="1"/>
</dbReference>
<dbReference type="InterPro" id="IPR046955">
    <property type="entry name" value="PHR1-like"/>
</dbReference>
<comment type="subcellular location">
    <subcellularLocation>
        <location evidence="1">Nucleus</location>
    </subcellularLocation>
</comment>
<dbReference type="AlphaFoldDB" id="A0A9Q1KRD5"/>
<proteinExistence type="predicted"/>
<name>A0A9Q1KRD5_9CARY</name>
<evidence type="ECO:0000313" key="8">
    <source>
        <dbReference type="Proteomes" id="UP001153076"/>
    </source>
</evidence>
<dbReference type="GO" id="GO:0003700">
    <property type="term" value="F:DNA-binding transcription factor activity"/>
    <property type="evidence" value="ECO:0007669"/>
    <property type="project" value="InterPro"/>
</dbReference>
<dbReference type="Gene3D" id="1.10.10.60">
    <property type="entry name" value="Homeodomain-like"/>
    <property type="match status" value="1"/>
</dbReference>
<dbReference type="InterPro" id="IPR006447">
    <property type="entry name" value="Myb_dom_plants"/>
</dbReference>
<dbReference type="EMBL" id="JAKOGI010000032">
    <property type="protein sequence ID" value="KAJ8448148.1"/>
    <property type="molecule type" value="Genomic_DNA"/>
</dbReference>
<evidence type="ECO:0000256" key="5">
    <source>
        <dbReference type="SAM" id="MobiDB-lite"/>
    </source>
</evidence>
<dbReference type="InterPro" id="IPR025756">
    <property type="entry name" value="Myb_CC_LHEQLE"/>
</dbReference>
<evidence type="ECO:0000256" key="1">
    <source>
        <dbReference type="ARBA" id="ARBA00004123"/>
    </source>
</evidence>
<evidence type="ECO:0000256" key="3">
    <source>
        <dbReference type="ARBA" id="ARBA00023163"/>
    </source>
</evidence>
<keyword evidence="3" id="KW-0804">Transcription</keyword>
<reference evidence="7" key="1">
    <citation type="submission" date="2022-04" db="EMBL/GenBank/DDBJ databases">
        <title>Carnegiea gigantea Genome sequencing and assembly v2.</title>
        <authorList>
            <person name="Copetti D."/>
            <person name="Sanderson M.J."/>
            <person name="Burquez A."/>
            <person name="Wojciechowski M.F."/>
        </authorList>
    </citation>
    <scope>NUCLEOTIDE SEQUENCE</scope>
    <source>
        <strain evidence="7">SGP5-SGP5p</strain>
        <tissue evidence="7">Aerial part</tissue>
    </source>
</reference>
<dbReference type="SUPFAM" id="SSF46689">
    <property type="entry name" value="Homeodomain-like"/>
    <property type="match status" value="1"/>
</dbReference>
<dbReference type="OrthoDB" id="551907at2759"/>
<protein>
    <recommendedName>
        <fullName evidence="6">HTH myb-type domain-containing protein</fullName>
    </recommendedName>
</protein>
<dbReference type="PANTHER" id="PTHR31499:SF85">
    <property type="entry name" value="TRANSCRIPTION FACTOR MYB-RELATED FAMILY"/>
    <property type="match status" value="1"/>
</dbReference>
<dbReference type="Pfam" id="PF14379">
    <property type="entry name" value="Myb_CC_LHEQLE"/>
    <property type="match status" value="1"/>
</dbReference>